<keyword evidence="6" id="KW-1185">Reference proteome</keyword>
<accession>A0A8E6BBS1</accession>
<dbReference type="CDD" id="cd00156">
    <property type="entry name" value="REC"/>
    <property type="match status" value="1"/>
</dbReference>
<dbReference type="SUPFAM" id="SSF47413">
    <property type="entry name" value="lambda repressor-like DNA-binding domains"/>
    <property type="match status" value="1"/>
</dbReference>
<keyword evidence="1 2" id="KW-0597">Phosphoprotein</keyword>
<dbReference type="Gene3D" id="1.10.260.40">
    <property type="entry name" value="lambda repressor-like DNA-binding domains"/>
    <property type="match status" value="1"/>
</dbReference>
<dbReference type="InterPro" id="IPR050595">
    <property type="entry name" value="Bact_response_regulator"/>
</dbReference>
<dbReference type="PANTHER" id="PTHR44591">
    <property type="entry name" value="STRESS RESPONSE REGULATOR PROTEIN 1"/>
    <property type="match status" value="1"/>
</dbReference>
<dbReference type="KEGG" id="tsph:KIH39_25715"/>
<dbReference type="Pfam" id="PF01381">
    <property type="entry name" value="HTH_3"/>
    <property type="match status" value="1"/>
</dbReference>
<name>A0A8E6BBS1_9BACT</name>
<dbReference type="PANTHER" id="PTHR44591:SF3">
    <property type="entry name" value="RESPONSE REGULATORY DOMAIN-CONTAINING PROTEIN"/>
    <property type="match status" value="1"/>
</dbReference>
<dbReference type="Gene3D" id="3.40.50.2300">
    <property type="match status" value="1"/>
</dbReference>
<dbReference type="CDD" id="cd00093">
    <property type="entry name" value="HTH_XRE"/>
    <property type="match status" value="1"/>
</dbReference>
<dbReference type="PROSITE" id="PS50943">
    <property type="entry name" value="HTH_CROC1"/>
    <property type="match status" value="1"/>
</dbReference>
<dbReference type="InterPro" id="IPR001387">
    <property type="entry name" value="Cro/C1-type_HTH"/>
</dbReference>
<dbReference type="GO" id="GO:0003677">
    <property type="term" value="F:DNA binding"/>
    <property type="evidence" value="ECO:0007669"/>
    <property type="project" value="InterPro"/>
</dbReference>
<evidence type="ECO:0000259" key="4">
    <source>
        <dbReference type="PROSITE" id="PS50943"/>
    </source>
</evidence>
<dbReference type="SMART" id="SM00448">
    <property type="entry name" value="REC"/>
    <property type="match status" value="1"/>
</dbReference>
<feature type="domain" description="Response regulatory" evidence="3">
    <location>
        <begin position="24"/>
        <end position="138"/>
    </location>
</feature>
<sequence length="225" mass="25621">MLDSRPMKAHVSGLGDFLAASEIRLLILDDDPQTCNLMRTMLKDQGFVIDTLSDPSHTEEWLKGQPYHLILMDYVLPGLNPDQVFSWIREYQSDASVIVVTAYPTLESALNCLRARTYDYMTKPFQMEHLRSLVVRCLENKGLLRMTEEALRESLGNVIRDRRKLLKLTLQQMSAKTGVSLGYLSQIELGKNSASIETLYRISLALGLRLADLFESIQPQKKELN</sequence>
<evidence type="ECO:0000313" key="6">
    <source>
        <dbReference type="Proteomes" id="UP000676194"/>
    </source>
</evidence>
<dbReference type="InterPro" id="IPR010982">
    <property type="entry name" value="Lambda_DNA-bd_dom_sf"/>
</dbReference>
<organism evidence="5 6">
    <name type="scientific">Telmatocola sphagniphila</name>
    <dbReference type="NCBI Taxonomy" id="1123043"/>
    <lineage>
        <taxon>Bacteria</taxon>
        <taxon>Pseudomonadati</taxon>
        <taxon>Planctomycetota</taxon>
        <taxon>Planctomycetia</taxon>
        <taxon>Gemmatales</taxon>
        <taxon>Gemmataceae</taxon>
    </lineage>
</organism>
<feature type="domain" description="HTH cro/C1-type" evidence="4">
    <location>
        <begin position="159"/>
        <end position="213"/>
    </location>
</feature>
<dbReference type="PROSITE" id="PS50110">
    <property type="entry name" value="RESPONSE_REGULATORY"/>
    <property type="match status" value="1"/>
</dbReference>
<dbReference type="EMBL" id="CP074694">
    <property type="protein sequence ID" value="QVL35012.1"/>
    <property type="molecule type" value="Genomic_DNA"/>
</dbReference>
<dbReference type="Pfam" id="PF00072">
    <property type="entry name" value="Response_reg"/>
    <property type="match status" value="1"/>
</dbReference>
<evidence type="ECO:0000313" key="5">
    <source>
        <dbReference type="EMBL" id="QVL35012.1"/>
    </source>
</evidence>
<evidence type="ECO:0000256" key="2">
    <source>
        <dbReference type="PROSITE-ProRule" id="PRU00169"/>
    </source>
</evidence>
<reference evidence="5" key="1">
    <citation type="submission" date="2021-05" db="EMBL/GenBank/DDBJ databases">
        <title>Complete genome sequence of the cellulolytic planctomycete Telmatocola sphagniphila SP2T and characterization of the first cellulase from planctomycetes.</title>
        <authorList>
            <person name="Rakitin A.L."/>
            <person name="Beletsky A.V."/>
            <person name="Naumoff D.G."/>
            <person name="Kulichevskaya I.S."/>
            <person name="Mardanov A.V."/>
            <person name="Ravin N.V."/>
            <person name="Dedysh S.N."/>
        </authorList>
    </citation>
    <scope>NUCLEOTIDE SEQUENCE</scope>
    <source>
        <strain evidence="5">SP2T</strain>
    </source>
</reference>
<dbReference type="Proteomes" id="UP000676194">
    <property type="component" value="Chromosome"/>
</dbReference>
<dbReference type="InterPro" id="IPR011006">
    <property type="entry name" value="CheY-like_superfamily"/>
</dbReference>
<dbReference type="SUPFAM" id="SSF52172">
    <property type="entry name" value="CheY-like"/>
    <property type="match status" value="1"/>
</dbReference>
<dbReference type="SMART" id="SM00530">
    <property type="entry name" value="HTH_XRE"/>
    <property type="match status" value="1"/>
</dbReference>
<dbReference type="GO" id="GO:0000160">
    <property type="term" value="P:phosphorelay signal transduction system"/>
    <property type="evidence" value="ECO:0007669"/>
    <property type="project" value="InterPro"/>
</dbReference>
<evidence type="ECO:0000256" key="1">
    <source>
        <dbReference type="ARBA" id="ARBA00022553"/>
    </source>
</evidence>
<protein>
    <submittedName>
        <fullName evidence="5">Response regulator</fullName>
    </submittedName>
</protein>
<dbReference type="AlphaFoldDB" id="A0A8E6BBS1"/>
<gene>
    <name evidence="5" type="ORF">KIH39_25715</name>
</gene>
<evidence type="ECO:0000259" key="3">
    <source>
        <dbReference type="PROSITE" id="PS50110"/>
    </source>
</evidence>
<proteinExistence type="predicted"/>
<dbReference type="InterPro" id="IPR001789">
    <property type="entry name" value="Sig_transdc_resp-reg_receiver"/>
</dbReference>
<feature type="modified residue" description="4-aspartylphosphate" evidence="2">
    <location>
        <position position="73"/>
    </location>
</feature>